<dbReference type="STRING" id="231916.A0A409W9D6"/>
<dbReference type="EMBL" id="NHYE01005286">
    <property type="protein sequence ID" value="PPQ75127.1"/>
    <property type="molecule type" value="Genomic_DNA"/>
</dbReference>
<reference evidence="2 3" key="1">
    <citation type="journal article" date="2018" name="Evol. Lett.">
        <title>Horizontal gene cluster transfer increased hallucinogenic mushroom diversity.</title>
        <authorList>
            <person name="Reynolds H.T."/>
            <person name="Vijayakumar V."/>
            <person name="Gluck-Thaler E."/>
            <person name="Korotkin H.B."/>
            <person name="Matheny P.B."/>
            <person name="Slot J.C."/>
        </authorList>
    </citation>
    <scope>NUCLEOTIDE SEQUENCE [LARGE SCALE GENOMIC DNA]</scope>
    <source>
        <strain evidence="2 3">SRW20</strain>
    </source>
</reference>
<accession>A0A409W9D6</accession>
<feature type="region of interest" description="Disordered" evidence="1">
    <location>
        <begin position="1"/>
        <end position="77"/>
    </location>
</feature>
<dbReference type="OrthoDB" id="3269353at2759"/>
<gene>
    <name evidence="2" type="ORF">CVT26_012088</name>
</gene>
<feature type="compositionally biased region" description="Low complexity" evidence="1">
    <location>
        <begin position="1085"/>
        <end position="1098"/>
    </location>
</feature>
<comment type="caution">
    <text evidence="2">The sequence shown here is derived from an EMBL/GenBank/DDBJ whole genome shotgun (WGS) entry which is preliminary data.</text>
</comment>
<feature type="region of interest" description="Disordered" evidence="1">
    <location>
        <begin position="245"/>
        <end position="274"/>
    </location>
</feature>
<feature type="compositionally biased region" description="Low complexity" evidence="1">
    <location>
        <begin position="931"/>
        <end position="958"/>
    </location>
</feature>
<dbReference type="InParanoid" id="A0A409W9D6"/>
<protein>
    <submittedName>
        <fullName evidence="2">Uncharacterized protein</fullName>
    </submittedName>
</protein>
<dbReference type="Proteomes" id="UP000284706">
    <property type="component" value="Unassembled WGS sequence"/>
</dbReference>
<organism evidence="2 3">
    <name type="scientific">Gymnopilus dilepis</name>
    <dbReference type="NCBI Taxonomy" id="231916"/>
    <lineage>
        <taxon>Eukaryota</taxon>
        <taxon>Fungi</taxon>
        <taxon>Dikarya</taxon>
        <taxon>Basidiomycota</taxon>
        <taxon>Agaricomycotina</taxon>
        <taxon>Agaricomycetes</taxon>
        <taxon>Agaricomycetidae</taxon>
        <taxon>Agaricales</taxon>
        <taxon>Agaricineae</taxon>
        <taxon>Hymenogastraceae</taxon>
        <taxon>Gymnopilus</taxon>
    </lineage>
</organism>
<evidence type="ECO:0000313" key="3">
    <source>
        <dbReference type="Proteomes" id="UP000284706"/>
    </source>
</evidence>
<sequence length="1157" mass="128424">MSRLTASPFHKPSPFDFLPSPPETHSDTLTGLPPHMLPPHMLPQNLAVHDLGITDSALPGPSPDTPSRGKRSSSIPFHSATFREVKDRGSQRTGKSLIIVVPPSTLIQEHGQHGHTLSNGPYHRLSQGVVMPLFPSLFGQLTAIAREFNFPSTSGLCLYLHYVEDGFTLTPRITEDSWQTLWGHLAEPPRPNEHRPLIGGKVEFDIDLRLARWYTNWLSSIYREISDYPTHSYPATAPSVAHFRRESSLSNSRQYEDESGENPAVQQHSAPVGRHVPRKLSLVERFDVSTGRPEARVNPRSVGTPPELAASVSHTLSTIVQEEEPQTARRHLDHRVNSWRANAIISPVPLAATGQTSLDPVNLPNNMSIDSPVGALASPVEEELRLEDYAWSVSSIGPQSPLEILDSYWSPAPSVHLASRLQGSVLLTPSTCTTFGHYDEDYVSLASEPFSRLPSPDIAQRFYEDCPPTPMTATSWGAPLSYPPSPRCVSPVPSVDIGERCMDDLLTYPTHQHAHLPGDIGTSEKPWSHVWPYTDREEPLDSSSVRPWSHVWPYNATPAREPSSILGVSLQAIGYPYLDIYRPVYPHLEIYPAIPGNMKPSLTQKVDRTSSAIRVQVPSGYPIFDLYPAVYPYNLESIYPSVLQAKEKSSSSVEGYPYFNIYPAIRPPFFTYLSLYICVPPAQYPDLTIYPEVTTDPLAISEPTSSAQSAKSPYRTAHAEGYPVFNIYPAVYPYFDLYPAVTARKSLETDHQRASPVLLEGRSQRVHLQTYPVFNIYPAVYPHFDLYPSVSPSSELKNSQSSKQWVTPTVIYPRFNLYPAVYPYFDIYPAVTVESVVRENTIDQALKSSLSVQPPPSYPFFNLYPSQYPYLEIYPVAYGSGVQTDGVQKPIKSTLFSGYPFFNLYPGVYPHLDIYPAPYSLSVDITPQESNLSSQKLSGPSSSTELDSHAQQHQASSSEPVRKSRNSSRLTHAELHAMVMMEKRGSFGHIEPIPALQEHGVVHTSPNSVANEDSELLRHVRQSSASSLARGIYGSPAPSSSDPRRLSLTRGGPVPKVPNKPEILRSSSLREQANLRSYAEREASRSSSLRESSPKSSFPLPPKPAPRRRDSLVLQRVKAFDHEESSSGLSKETLAKFPMPPGAPRGFPPLPPVPANR</sequence>
<dbReference type="AlphaFoldDB" id="A0A409W9D6"/>
<proteinExistence type="predicted"/>
<feature type="compositionally biased region" description="Pro residues" evidence="1">
    <location>
        <begin position="1138"/>
        <end position="1157"/>
    </location>
</feature>
<feature type="region of interest" description="Disordered" evidence="1">
    <location>
        <begin position="1019"/>
        <end position="1157"/>
    </location>
</feature>
<evidence type="ECO:0000313" key="2">
    <source>
        <dbReference type="EMBL" id="PPQ75127.1"/>
    </source>
</evidence>
<keyword evidence="3" id="KW-1185">Reference proteome</keyword>
<name>A0A409W9D6_9AGAR</name>
<feature type="compositionally biased region" description="Polar residues" evidence="1">
    <location>
        <begin position="1065"/>
        <end position="1075"/>
    </location>
</feature>
<feature type="region of interest" description="Disordered" evidence="1">
    <location>
        <begin position="931"/>
        <end position="969"/>
    </location>
</feature>
<evidence type="ECO:0000256" key="1">
    <source>
        <dbReference type="SAM" id="MobiDB-lite"/>
    </source>
</evidence>